<feature type="domain" description="G-protein coupled receptors family 1 profile" evidence="9">
    <location>
        <begin position="31"/>
        <end position="123"/>
    </location>
</feature>
<evidence type="ECO:0000256" key="7">
    <source>
        <dbReference type="ARBA" id="ARBA00023224"/>
    </source>
</evidence>
<dbReference type="GO" id="GO:0004930">
    <property type="term" value="F:G protein-coupled receptor activity"/>
    <property type="evidence" value="ECO:0007669"/>
    <property type="project" value="UniProtKB-KW"/>
</dbReference>
<feature type="transmembrane region" description="Helical" evidence="8">
    <location>
        <begin position="16"/>
        <end position="40"/>
    </location>
</feature>
<keyword evidence="13" id="KW-1185">Reference proteome</keyword>
<keyword evidence="5 8" id="KW-0472">Membrane</keyword>
<evidence type="ECO:0000313" key="11">
    <source>
        <dbReference type="EMBL" id="CAF1657684.1"/>
    </source>
</evidence>
<evidence type="ECO:0000256" key="8">
    <source>
        <dbReference type="SAM" id="Phobius"/>
    </source>
</evidence>
<comment type="caution">
    <text evidence="10">The sequence shown here is derived from an EMBL/GenBank/DDBJ whole genome shotgun (WGS) entry which is preliminary data.</text>
</comment>
<dbReference type="InterPro" id="IPR017452">
    <property type="entry name" value="GPCR_Rhodpsn_7TM"/>
</dbReference>
<evidence type="ECO:0000256" key="5">
    <source>
        <dbReference type="ARBA" id="ARBA00023136"/>
    </source>
</evidence>
<evidence type="ECO:0000256" key="3">
    <source>
        <dbReference type="ARBA" id="ARBA00022989"/>
    </source>
</evidence>
<dbReference type="SUPFAM" id="SSF81321">
    <property type="entry name" value="Family A G protein-coupled receptor-like"/>
    <property type="match status" value="1"/>
</dbReference>
<keyword evidence="6" id="KW-0675">Receptor</keyword>
<evidence type="ECO:0000256" key="4">
    <source>
        <dbReference type="ARBA" id="ARBA00023040"/>
    </source>
</evidence>
<feature type="transmembrane region" description="Helical" evidence="8">
    <location>
        <begin position="161"/>
        <end position="189"/>
    </location>
</feature>
<organism evidence="10 12">
    <name type="scientific">Rotaria sordida</name>
    <dbReference type="NCBI Taxonomy" id="392033"/>
    <lineage>
        <taxon>Eukaryota</taxon>
        <taxon>Metazoa</taxon>
        <taxon>Spiralia</taxon>
        <taxon>Gnathifera</taxon>
        <taxon>Rotifera</taxon>
        <taxon>Eurotatoria</taxon>
        <taxon>Bdelloidea</taxon>
        <taxon>Philodinida</taxon>
        <taxon>Philodinidae</taxon>
        <taxon>Rotaria</taxon>
    </lineage>
</organism>
<feature type="transmembrane region" description="Helical" evidence="8">
    <location>
        <begin position="201"/>
        <end position="224"/>
    </location>
</feature>
<keyword evidence="3 8" id="KW-1133">Transmembrane helix</keyword>
<dbReference type="Proteomes" id="UP000663870">
    <property type="component" value="Unassembled WGS sequence"/>
</dbReference>
<evidence type="ECO:0000259" key="9">
    <source>
        <dbReference type="PROSITE" id="PS50262"/>
    </source>
</evidence>
<dbReference type="PANTHER" id="PTHR24243:SF230">
    <property type="entry name" value="G-PROTEIN COUPLED RECEPTORS FAMILY 1 PROFILE DOMAIN-CONTAINING PROTEIN"/>
    <property type="match status" value="1"/>
</dbReference>
<dbReference type="Gene3D" id="1.20.1070.10">
    <property type="entry name" value="Rhodopsin 7-helix transmembrane proteins"/>
    <property type="match status" value="2"/>
</dbReference>
<evidence type="ECO:0000313" key="12">
    <source>
        <dbReference type="Proteomes" id="UP000663854"/>
    </source>
</evidence>
<dbReference type="EMBL" id="CAJNOL010011929">
    <property type="protein sequence ID" value="CAF1657684.1"/>
    <property type="molecule type" value="Genomic_DNA"/>
</dbReference>
<dbReference type="GO" id="GO:0005886">
    <property type="term" value="C:plasma membrane"/>
    <property type="evidence" value="ECO:0007669"/>
    <property type="project" value="TreeGrafter"/>
</dbReference>
<reference evidence="10" key="1">
    <citation type="submission" date="2021-02" db="EMBL/GenBank/DDBJ databases">
        <authorList>
            <person name="Nowell W R."/>
        </authorList>
    </citation>
    <scope>NUCLEOTIDE SEQUENCE</scope>
</reference>
<keyword evidence="2 8" id="KW-0812">Transmembrane</keyword>
<evidence type="ECO:0000256" key="1">
    <source>
        <dbReference type="ARBA" id="ARBA00004141"/>
    </source>
</evidence>
<dbReference type="PANTHER" id="PTHR24243">
    <property type="entry name" value="G-PROTEIN COUPLED RECEPTOR"/>
    <property type="match status" value="1"/>
</dbReference>
<proteinExistence type="predicted"/>
<sequence length="258" mass="30010">MSNFDVSLLGLATQQVVIYVGFFLFIAGLIGCTLTLIVFVSLRTFRESSCAFYLIAMSIVNIFHLFTGLLTFIMINGFAINWSDTSLFYCKFRSFYVQLCILTSFTCMSLAAIDQFLATCSQPRWQQWCNLKSARSYRNVQQIAYRTVPLVRRELDKQLTVIVLVHVFYDVIVVMPSIIVSIFTIISITATNQNIATLLNYIRNLAIIIYYFRYAGSFYIYVCVSKRFRQQLFYVLFKIHFNQFCHRRANNNQVEPQI</sequence>
<keyword evidence="7" id="KW-0807">Transducer</keyword>
<dbReference type="Proteomes" id="UP000663854">
    <property type="component" value="Unassembled WGS sequence"/>
</dbReference>
<evidence type="ECO:0000256" key="2">
    <source>
        <dbReference type="ARBA" id="ARBA00022692"/>
    </source>
</evidence>
<dbReference type="AlphaFoldDB" id="A0A815TML3"/>
<accession>A0A815TML3</accession>
<feature type="transmembrane region" description="Helical" evidence="8">
    <location>
        <begin position="52"/>
        <end position="75"/>
    </location>
</feature>
<gene>
    <name evidence="11" type="ORF">JXQ802_LOCUS55554</name>
    <name evidence="10" type="ORF">PYM288_LOCUS39022</name>
</gene>
<keyword evidence="4" id="KW-0297">G-protein coupled receptor</keyword>
<evidence type="ECO:0000313" key="13">
    <source>
        <dbReference type="Proteomes" id="UP000663870"/>
    </source>
</evidence>
<dbReference type="PROSITE" id="PS50262">
    <property type="entry name" value="G_PROTEIN_RECEP_F1_2"/>
    <property type="match status" value="1"/>
</dbReference>
<name>A0A815TML3_9BILA</name>
<dbReference type="EMBL" id="CAJNOH010010119">
    <property type="protein sequence ID" value="CAF1508502.1"/>
    <property type="molecule type" value="Genomic_DNA"/>
</dbReference>
<protein>
    <recommendedName>
        <fullName evidence="9">G-protein coupled receptors family 1 profile domain-containing protein</fullName>
    </recommendedName>
</protein>
<evidence type="ECO:0000313" key="10">
    <source>
        <dbReference type="EMBL" id="CAF1508502.1"/>
    </source>
</evidence>
<feature type="transmembrane region" description="Helical" evidence="8">
    <location>
        <begin position="95"/>
        <end position="117"/>
    </location>
</feature>
<comment type="subcellular location">
    <subcellularLocation>
        <location evidence="1">Membrane</location>
        <topology evidence="1">Multi-pass membrane protein</topology>
    </subcellularLocation>
</comment>
<evidence type="ECO:0000256" key="6">
    <source>
        <dbReference type="ARBA" id="ARBA00023170"/>
    </source>
</evidence>